<dbReference type="InterPro" id="IPR035908">
    <property type="entry name" value="F0_ATP_A_sf"/>
</dbReference>
<dbReference type="Pfam" id="PF00119">
    <property type="entry name" value="ATP-synt_A"/>
    <property type="match status" value="1"/>
</dbReference>
<keyword evidence="8 11" id="KW-0406">Ion transport</keyword>
<dbReference type="NCBIfam" id="TIGR01131">
    <property type="entry name" value="ATP_synt_6_or_A"/>
    <property type="match status" value="1"/>
</dbReference>
<feature type="transmembrane region" description="Helical" evidence="11">
    <location>
        <begin position="112"/>
        <end position="132"/>
    </location>
</feature>
<feature type="transmembrane region" description="Helical" evidence="11">
    <location>
        <begin position="171"/>
        <end position="193"/>
    </location>
</feature>
<evidence type="ECO:0000256" key="1">
    <source>
        <dbReference type="ARBA" id="ARBA00004141"/>
    </source>
</evidence>
<dbReference type="PROSITE" id="PS00449">
    <property type="entry name" value="ATPASE_A"/>
    <property type="match status" value="1"/>
</dbReference>
<proteinExistence type="inferred from homology"/>
<evidence type="ECO:0000256" key="5">
    <source>
        <dbReference type="ARBA" id="ARBA00022692"/>
    </source>
</evidence>
<reference evidence="13 14" key="1">
    <citation type="journal article" date="2016" name="Nat. Commun.">
        <title>Thousands of microbial genomes shed light on interconnected biogeochemical processes in an aquifer system.</title>
        <authorList>
            <person name="Anantharaman K."/>
            <person name="Brown C.T."/>
            <person name="Hug L.A."/>
            <person name="Sharon I."/>
            <person name="Castelle C.J."/>
            <person name="Probst A.J."/>
            <person name="Thomas B.C."/>
            <person name="Singh A."/>
            <person name="Wilkins M.J."/>
            <person name="Karaoz U."/>
            <person name="Brodie E.L."/>
            <person name="Williams K.H."/>
            <person name="Hubbard S.S."/>
            <person name="Banfield J.F."/>
        </authorList>
    </citation>
    <scope>NUCLEOTIDE SEQUENCE [LARGE SCALE GENOMIC DNA]</scope>
</reference>
<dbReference type="AlphaFoldDB" id="A0A1F7I411"/>
<name>A0A1F7I411_9BACT</name>
<dbReference type="HAMAP" id="MF_01393">
    <property type="entry name" value="ATP_synth_a_bact"/>
    <property type="match status" value="1"/>
</dbReference>
<evidence type="ECO:0000256" key="3">
    <source>
        <dbReference type="ARBA" id="ARBA00022448"/>
    </source>
</evidence>
<feature type="transmembrane region" description="Helical" evidence="11">
    <location>
        <begin position="205"/>
        <end position="227"/>
    </location>
</feature>
<dbReference type="GO" id="GO:0005886">
    <property type="term" value="C:plasma membrane"/>
    <property type="evidence" value="ECO:0007669"/>
    <property type="project" value="UniProtKB-SubCell"/>
</dbReference>
<evidence type="ECO:0000256" key="2">
    <source>
        <dbReference type="ARBA" id="ARBA00006810"/>
    </source>
</evidence>
<keyword evidence="6 11" id="KW-0375">Hydrogen ion transport</keyword>
<dbReference type="EMBL" id="MGAC01000022">
    <property type="protein sequence ID" value="OGK38137.1"/>
    <property type="molecule type" value="Genomic_DNA"/>
</dbReference>
<dbReference type="Gene3D" id="1.20.120.220">
    <property type="entry name" value="ATP synthase, F0 complex, subunit A"/>
    <property type="match status" value="1"/>
</dbReference>
<evidence type="ECO:0000256" key="6">
    <source>
        <dbReference type="ARBA" id="ARBA00022781"/>
    </source>
</evidence>
<evidence type="ECO:0000256" key="11">
    <source>
        <dbReference type="HAMAP-Rule" id="MF_01393"/>
    </source>
</evidence>
<dbReference type="Proteomes" id="UP000176803">
    <property type="component" value="Unassembled WGS sequence"/>
</dbReference>
<dbReference type="GO" id="GO:0042777">
    <property type="term" value="P:proton motive force-driven plasma membrane ATP synthesis"/>
    <property type="evidence" value="ECO:0007669"/>
    <property type="project" value="TreeGrafter"/>
</dbReference>
<dbReference type="InterPro" id="IPR000568">
    <property type="entry name" value="ATP_synth_F0_asu"/>
</dbReference>
<evidence type="ECO:0000256" key="10">
    <source>
        <dbReference type="ARBA" id="ARBA00023310"/>
    </source>
</evidence>
<keyword evidence="9 11" id="KW-0472">Membrane</keyword>
<dbReference type="InterPro" id="IPR023011">
    <property type="entry name" value="ATP_synth_F0_asu_AS"/>
</dbReference>
<keyword evidence="5 11" id="KW-0812">Transmembrane</keyword>
<evidence type="ECO:0000313" key="13">
    <source>
        <dbReference type="EMBL" id="OGK38137.1"/>
    </source>
</evidence>
<keyword evidence="3 11" id="KW-0813">Transport</keyword>
<comment type="similarity">
    <text evidence="2 11 12">Belongs to the ATPase A chain family.</text>
</comment>
<keyword evidence="7 11" id="KW-1133">Transmembrane helix</keyword>
<evidence type="ECO:0000256" key="12">
    <source>
        <dbReference type="RuleBase" id="RU000483"/>
    </source>
</evidence>
<evidence type="ECO:0000256" key="4">
    <source>
        <dbReference type="ARBA" id="ARBA00022547"/>
    </source>
</evidence>
<keyword evidence="11" id="KW-1003">Cell membrane</keyword>
<keyword evidence="10 11" id="KW-0066">ATP synthesis</keyword>
<feature type="transmembrane region" description="Helical" evidence="11">
    <location>
        <begin position="35"/>
        <end position="54"/>
    </location>
</feature>
<keyword evidence="4 11" id="KW-0138">CF(0)</keyword>
<gene>
    <name evidence="11" type="primary">atpB</name>
    <name evidence="13" type="ORF">A3F03_05065</name>
</gene>
<dbReference type="PANTHER" id="PTHR42823">
    <property type="entry name" value="ATP SYNTHASE SUBUNIT A, CHLOROPLASTIC"/>
    <property type="match status" value="1"/>
</dbReference>
<comment type="subcellular location">
    <subcellularLocation>
        <location evidence="11 12">Cell membrane</location>
        <topology evidence="11 12">Multi-pass membrane protein</topology>
    </subcellularLocation>
    <subcellularLocation>
        <location evidence="1">Membrane</location>
        <topology evidence="1">Multi-pass membrane protein</topology>
    </subcellularLocation>
</comment>
<sequence length="231" mass="26248">MVTNSVIATVLVTALFSIIAYLYYQESNKQHKKSFFYVINAFLKIIYDLFYSVLKENTNNFFPLLGGFFFFILLNNWFGLIPGVGSIFIVLKEHEELVKVPLLRASTADLNTTFALALTSVVSTQIFGFSYLGVKTHISKFINVSNPVNFFVGILELIQEFARIISFSFRLFGNIFAGEVLLAIMTFLLPVFFSFFSFPIFGLEIFVGFVQTLVFTMLTAVLINMAIHKQH</sequence>
<evidence type="ECO:0000313" key="14">
    <source>
        <dbReference type="Proteomes" id="UP000176803"/>
    </source>
</evidence>
<protein>
    <recommendedName>
        <fullName evidence="11 12">ATP synthase subunit a</fullName>
    </recommendedName>
    <alternativeName>
        <fullName evidence="11">ATP synthase F0 sector subunit a</fullName>
    </alternativeName>
    <alternativeName>
        <fullName evidence="11">F-ATPase subunit 6</fullName>
    </alternativeName>
</protein>
<dbReference type="CDD" id="cd00310">
    <property type="entry name" value="ATP-synt_Fo_a_6"/>
    <property type="match status" value="1"/>
</dbReference>
<dbReference type="GO" id="GO:0045259">
    <property type="term" value="C:proton-transporting ATP synthase complex"/>
    <property type="evidence" value="ECO:0007669"/>
    <property type="project" value="UniProtKB-KW"/>
</dbReference>
<feature type="transmembrane region" description="Helical" evidence="11">
    <location>
        <begin position="66"/>
        <end position="91"/>
    </location>
</feature>
<organism evidence="13 14">
    <name type="scientific">Candidatus Roizmanbacteria bacterium RIFCSPHIGHO2_12_FULL_41_11</name>
    <dbReference type="NCBI Taxonomy" id="1802052"/>
    <lineage>
        <taxon>Bacteria</taxon>
        <taxon>Candidatus Roizmaniibacteriota</taxon>
    </lineage>
</organism>
<dbReference type="PRINTS" id="PR00123">
    <property type="entry name" value="ATPASEA"/>
</dbReference>
<dbReference type="GO" id="GO:0046933">
    <property type="term" value="F:proton-transporting ATP synthase activity, rotational mechanism"/>
    <property type="evidence" value="ECO:0007669"/>
    <property type="project" value="UniProtKB-UniRule"/>
</dbReference>
<evidence type="ECO:0000256" key="8">
    <source>
        <dbReference type="ARBA" id="ARBA00023065"/>
    </source>
</evidence>
<comment type="function">
    <text evidence="11 12">Key component of the proton channel; it plays a direct role in the translocation of protons across the membrane.</text>
</comment>
<comment type="caution">
    <text evidence="13">The sequence shown here is derived from an EMBL/GenBank/DDBJ whole genome shotgun (WGS) entry which is preliminary data.</text>
</comment>
<evidence type="ECO:0000256" key="7">
    <source>
        <dbReference type="ARBA" id="ARBA00022989"/>
    </source>
</evidence>
<dbReference type="InterPro" id="IPR045082">
    <property type="entry name" value="ATP_syn_F0_a_bact/chloroplast"/>
</dbReference>
<evidence type="ECO:0000256" key="9">
    <source>
        <dbReference type="ARBA" id="ARBA00023136"/>
    </source>
</evidence>
<dbReference type="SUPFAM" id="SSF81336">
    <property type="entry name" value="F1F0 ATP synthase subunit A"/>
    <property type="match status" value="1"/>
</dbReference>
<accession>A0A1F7I411</accession>
<dbReference type="PANTHER" id="PTHR42823:SF3">
    <property type="entry name" value="ATP SYNTHASE SUBUNIT A, CHLOROPLASTIC"/>
    <property type="match status" value="1"/>
</dbReference>
<feature type="transmembrane region" description="Helical" evidence="11">
    <location>
        <begin position="6"/>
        <end position="23"/>
    </location>
</feature>